<reference evidence="3" key="1">
    <citation type="submission" date="2025-08" db="UniProtKB">
        <authorList>
            <consortium name="Ensembl"/>
        </authorList>
    </citation>
    <scope>IDENTIFICATION</scope>
</reference>
<reference evidence="3" key="2">
    <citation type="submission" date="2025-09" db="UniProtKB">
        <authorList>
            <consortium name="Ensembl"/>
        </authorList>
    </citation>
    <scope>IDENTIFICATION</scope>
</reference>
<sequence>MNRSCESSCSEVAVHFSEEEWSWLDPNQKALHSEVMLENHWNMVSLGKGEKQLRRRKIIISISHPCRHVNIQPNGISEKFQKEIHLTFYTLIFFSNLAVIFISLLV</sequence>
<dbReference type="GeneTree" id="ENSGT01150000286952"/>
<dbReference type="PROSITE" id="PS50805">
    <property type="entry name" value="KRAB"/>
    <property type="match status" value="1"/>
</dbReference>
<keyword evidence="1" id="KW-0812">Transmembrane</keyword>
<protein>
    <recommendedName>
        <fullName evidence="2">KRAB domain-containing protein</fullName>
    </recommendedName>
</protein>
<name>A0A8C5SEL2_LATLA</name>
<keyword evidence="1" id="KW-0472">Membrane</keyword>
<dbReference type="Pfam" id="PF01352">
    <property type="entry name" value="KRAB"/>
    <property type="match status" value="1"/>
</dbReference>
<dbReference type="SUPFAM" id="SSF109640">
    <property type="entry name" value="KRAB domain (Kruppel-associated box)"/>
    <property type="match status" value="1"/>
</dbReference>
<dbReference type="SMART" id="SM00349">
    <property type="entry name" value="KRAB"/>
    <property type="match status" value="1"/>
</dbReference>
<proteinExistence type="predicted"/>
<organism evidence="3 4">
    <name type="scientific">Laticauda laticaudata</name>
    <name type="common">Blue-ringed sea krait</name>
    <name type="synonym">Blue-lipped sea krait</name>
    <dbReference type="NCBI Taxonomy" id="8630"/>
    <lineage>
        <taxon>Eukaryota</taxon>
        <taxon>Metazoa</taxon>
        <taxon>Chordata</taxon>
        <taxon>Craniata</taxon>
        <taxon>Vertebrata</taxon>
        <taxon>Euteleostomi</taxon>
        <taxon>Lepidosauria</taxon>
        <taxon>Squamata</taxon>
        <taxon>Bifurcata</taxon>
        <taxon>Unidentata</taxon>
        <taxon>Episquamata</taxon>
        <taxon>Toxicofera</taxon>
        <taxon>Serpentes</taxon>
        <taxon>Colubroidea</taxon>
        <taxon>Elapidae</taxon>
        <taxon>Laticaudinae</taxon>
        <taxon>Laticauda</taxon>
    </lineage>
</organism>
<dbReference type="InterPro" id="IPR036051">
    <property type="entry name" value="KRAB_dom_sf"/>
</dbReference>
<dbReference type="Ensembl" id="ENSLLTT00000017520.1">
    <property type="protein sequence ID" value="ENSLLTP00000016884.1"/>
    <property type="gene ID" value="ENSLLTG00000012854.1"/>
</dbReference>
<feature type="domain" description="KRAB" evidence="2">
    <location>
        <begin position="7"/>
        <end position="81"/>
    </location>
</feature>
<dbReference type="AlphaFoldDB" id="A0A8C5SEL2"/>
<dbReference type="Proteomes" id="UP000694406">
    <property type="component" value="Unplaced"/>
</dbReference>
<dbReference type="InterPro" id="IPR001909">
    <property type="entry name" value="KRAB"/>
</dbReference>
<evidence type="ECO:0000313" key="4">
    <source>
        <dbReference type="Proteomes" id="UP000694406"/>
    </source>
</evidence>
<evidence type="ECO:0000313" key="3">
    <source>
        <dbReference type="Ensembl" id="ENSLLTP00000016884.1"/>
    </source>
</evidence>
<keyword evidence="1" id="KW-1133">Transmembrane helix</keyword>
<dbReference type="PANTHER" id="PTHR23232:SF142">
    <property type="entry name" value="GASTRULA ZINC FINGER PROTEIN XLCGF57.1-LIKE-RELATED"/>
    <property type="match status" value="1"/>
</dbReference>
<evidence type="ECO:0000256" key="1">
    <source>
        <dbReference type="SAM" id="Phobius"/>
    </source>
</evidence>
<dbReference type="PANTHER" id="PTHR23232">
    <property type="entry name" value="KRAB DOMAIN C2H2 ZINC FINGER"/>
    <property type="match status" value="1"/>
</dbReference>
<feature type="transmembrane region" description="Helical" evidence="1">
    <location>
        <begin position="86"/>
        <end position="105"/>
    </location>
</feature>
<keyword evidence="4" id="KW-1185">Reference proteome</keyword>
<dbReference type="GO" id="GO:0006355">
    <property type="term" value="P:regulation of DNA-templated transcription"/>
    <property type="evidence" value="ECO:0007669"/>
    <property type="project" value="InterPro"/>
</dbReference>
<dbReference type="Gene3D" id="6.10.140.140">
    <property type="match status" value="1"/>
</dbReference>
<evidence type="ECO:0000259" key="2">
    <source>
        <dbReference type="PROSITE" id="PS50805"/>
    </source>
</evidence>
<dbReference type="CDD" id="cd07765">
    <property type="entry name" value="KRAB_A-box"/>
    <property type="match status" value="1"/>
</dbReference>
<accession>A0A8C5SEL2</accession>
<dbReference type="InterPro" id="IPR050169">
    <property type="entry name" value="Krueppel_C2H2_ZnF"/>
</dbReference>